<evidence type="ECO:0000313" key="1">
    <source>
        <dbReference type="EMBL" id="KAK8080981.1"/>
    </source>
</evidence>
<evidence type="ECO:0000313" key="2">
    <source>
        <dbReference type="Proteomes" id="UP001433268"/>
    </source>
</evidence>
<protein>
    <submittedName>
        <fullName evidence="1">Uncharacterized protein</fullName>
    </submittedName>
</protein>
<gene>
    <name evidence="1" type="ORF">PG997_008799</name>
</gene>
<sequence length="76" mass="9397">MQDRLEQVEDELYDLHHDLTSANDLIKWQENQVRHAEEYECERRAMYFELGDTKRRHRKTQVSLRMLVREMLHNPD</sequence>
<reference evidence="1 2" key="1">
    <citation type="submission" date="2023-01" db="EMBL/GenBank/DDBJ databases">
        <title>Analysis of 21 Apiospora genomes using comparative genomics revels a genus with tremendous synthesis potential of carbohydrate active enzymes and secondary metabolites.</title>
        <authorList>
            <person name="Sorensen T."/>
        </authorList>
    </citation>
    <scope>NUCLEOTIDE SEQUENCE [LARGE SCALE GENOMIC DNA]</scope>
    <source>
        <strain evidence="1 2">CBS 114990</strain>
    </source>
</reference>
<dbReference type="EMBL" id="JAQQWN010000006">
    <property type="protein sequence ID" value="KAK8080981.1"/>
    <property type="molecule type" value="Genomic_DNA"/>
</dbReference>
<organism evidence="1 2">
    <name type="scientific">Apiospora hydei</name>
    <dbReference type="NCBI Taxonomy" id="1337664"/>
    <lineage>
        <taxon>Eukaryota</taxon>
        <taxon>Fungi</taxon>
        <taxon>Dikarya</taxon>
        <taxon>Ascomycota</taxon>
        <taxon>Pezizomycotina</taxon>
        <taxon>Sordariomycetes</taxon>
        <taxon>Xylariomycetidae</taxon>
        <taxon>Amphisphaeriales</taxon>
        <taxon>Apiosporaceae</taxon>
        <taxon>Apiospora</taxon>
    </lineage>
</organism>
<proteinExistence type="predicted"/>
<accession>A0ABR1WBV3</accession>
<dbReference type="RefSeq" id="XP_066668456.1">
    <property type="nucleotide sequence ID" value="XM_066813114.1"/>
</dbReference>
<dbReference type="GeneID" id="92046174"/>
<dbReference type="Proteomes" id="UP001433268">
    <property type="component" value="Unassembled WGS sequence"/>
</dbReference>
<comment type="caution">
    <text evidence="1">The sequence shown here is derived from an EMBL/GenBank/DDBJ whole genome shotgun (WGS) entry which is preliminary data.</text>
</comment>
<name>A0ABR1WBV3_9PEZI</name>
<keyword evidence="2" id="KW-1185">Reference proteome</keyword>